<evidence type="ECO:0000256" key="2">
    <source>
        <dbReference type="ARBA" id="ARBA00022801"/>
    </source>
</evidence>
<accession>A0A5M3MCR7</accession>
<dbReference type="AlphaFoldDB" id="A0A5M3MCR7"/>
<dbReference type="GO" id="GO:0006032">
    <property type="term" value="P:chitin catabolic process"/>
    <property type="evidence" value="ECO:0007669"/>
    <property type="project" value="UniProtKB-KW"/>
</dbReference>
<sequence length="401" mass="42033">MRAFPLIFLLSAAGAALGAPSSVKRDGSVAVGWYANYHSSDFPLSSVSWSKYTTLNYFSVPTGDSGAITLSSDDQTLLPQFVQQAHQNNVKAVLTIGGYSGSQFFSQDCATDAGRTQFAQSIMALVKQYSLDGIDFDWEFPGQQGASGNTESPQDSANFLLFLQTLRQQDGASDITLSAAVSDTPFVDANGAPLTDVSGFAKVFDYVEIMNYDAFGPAYTKVFGPNAPLDDSCAPSGDQRGSAKTAVGLWTGAGFPAGQLVLGVPAYGYGYTATQTQATGSASGTTIVPFGAYNGIAPGDTYGGADPSSGVYEFFGMVDSKFLNDDGSVASGMVSTFDDCSQTPYVYDPSQQILVAYENAQSFEAKGSYVKSAGLKGFSIYEVAGDHNDILLDAIRGGAGF</sequence>
<dbReference type="SUPFAM" id="SSF51445">
    <property type="entry name" value="(Trans)glycosidases"/>
    <property type="match status" value="1"/>
</dbReference>
<comment type="catalytic activity">
    <reaction evidence="1">
        <text>Random endo-hydrolysis of N-acetyl-beta-D-glucosaminide (1-&gt;4)-beta-linkages in chitin and chitodextrins.</text>
        <dbReference type="EC" id="3.2.1.14"/>
    </reaction>
</comment>
<name>A0A5M3MCR7_CONPW</name>
<evidence type="ECO:0000256" key="7">
    <source>
        <dbReference type="RuleBase" id="RU000489"/>
    </source>
</evidence>
<evidence type="ECO:0000256" key="9">
    <source>
        <dbReference type="SAM" id="SignalP"/>
    </source>
</evidence>
<keyword evidence="9" id="KW-0732">Signal</keyword>
<comment type="similarity">
    <text evidence="8">Belongs to the glycosyl hydrolase 18 family.</text>
</comment>
<feature type="signal peptide" evidence="9">
    <location>
        <begin position="1"/>
        <end position="18"/>
    </location>
</feature>
<dbReference type="InterPro" id="IPR017853">
    <property type="entry name" value="GH"/>
</dbReference>
<comment type="caution">
    <text evidence="11">The sequence shown here is derived from an EMBL/GenBank/DDBJ whole genome shotgun (WGS) entry which is preliminary data.</text>
</comment>
<dbReference type="InterPro" id="IPR011583">
    <property type="entry name" value="Chitinase_II/V-like_cat"/>
</dbReference>
<evidence type="ECO:0000256" key="4">
    <source>
        <dbReference type="ARBA" id="ARBA00023277"/>
    </source>
</evidence>
<dbReference type="SUPFAM" id="SSF54556">
    <property type="entry name" value="Chitinase insertion domain"/>
    <property type="match status" value="1"/>
</dbReference>
<dbReference type="KEGG" id="cput:CONPUDRAFT_146143"/>
<dbReference type="Pfam" id="PF00704">
    <property type="entry name" value="Glyco_hydro_18"/>
    <property type="match status" value="1"/>
</dbReference>
<keyword evidence="6" id="KW-0624">Polysaccharide degradation</keyword>
<protein>
    <submittedName>
        <fullName evidence="11">Glycoside hydrolase family 18 protein</fullName>
    </submittedName>
</protein>
<proteinExistence type="inferred from homology"/>
<dbReference type="InterPro" id="IPR050314">
    <property type="entry name" value="Glycosyl_Hydrlase_18"/>
</dbReference>
<dbReference type="InterPro" id="IPR029070">
    <property type="entry name" value="Chitinase_insertion_sf"/>
</dbReference>
<reference evidence="12" key="1">
    <citation type="journal article" date="2012" name="Science">
        <title>The Paleozoic origin of enzymatic lignin decomposition reconstructed from 31 fungal genomes.</title>
        <authorList>
            <person name="Floudas D."/>
            <person name="Binder M."/>
            <person name="Riley R."/>
            <person name="Barry K."/>
            <person name="Blanchette R.A."/>
            <person name="Henrissat B."/>
            <person name="Martinez A.T."/>
            <person name="Otillar R."/>
            <person name="Spatafora J.W."/>
            <person name="Yadav J.S."/>
            <person name="Aerts A."/>
            <person name="Benoit I."/>
            <person name="Boyd A."/>
            <person name="Carlson A."/>
            <person name="Copeland A."/>
            <person name="Coutinho P.M."/>
            <person name="de Vries R.P."/>
            <person name="Ferreira P."/>
            <person name="Findley K."/>
            <person name="Foster B."/>
            <person name="Gaskell J."/>
            <person name="Glotzer D."/>
            <person name="Gorecki P."/>
            <person name="Heitman J."/>
            <person name="Hesse C."/>
            <person name="Hori C."/>
            <person name="Igarashi K."/>
            <person name="Jurgens J.A."/>
            <person name="Kallen N."/>
            <person name="Kersten P."/>
            <person name="Kohler A."/>
            <person name="Kuees U."/>
            <person name="Kumar T.K.A."/>
            <person name="Kuo A."/>
            <person name="LaButti K."/>
            <person name="Larrondo L.F."/>
            <person name="Lindquist E."/>
            <person name="Ling A."/>
            <person name="Lombard V."/>
            <person name="Lucas S."/>
            <person name="Lundell T."/>
            <person name="Martin R."/>
            <person name="McLaughlin D.J."/>
            <person name="Morgenstern I."/>
            <person name="Morin E."/>
            <person name="Murat C."/>
            <person name="Nagy L.G."/>
            <person name="Nolan M."/>
            <person name="Ohm R.A."/>
            <person name="Patyshakuliyeva A."/>
            <person name="Rokas A."/>
            <person name="Ruiz-Duenas F.J."/>
            <person name="Sabat G."/>
            <person name="Salamov A."/>
            <person name="Samejima M."/>
            <person name="Schmutz J."/>
            <person name="Slot J.C."/>
            <person name="St John F."/>
            <person name="Stenlid J."/>
            <person name="Sun H."/>
            <person name="Sun S."/>
            <person name="Syed K."/>
            <person name="Tsang A."/>
            <person name="Wiebenga A."/>
            <person name="Young D."/>
            <person name="Pisabarro A."/>
            <person name="Eastwood D.C."/>
            <person name="Martin F."/>
            <person name="Cullen D."/>
            <person name="Grigoriev I.V."/>
            <person name="Hibbett D.S."/>
        </authorList>
    </citation>
    <scope>NUCLEOTIDE SEQUENCE [LARGE SCALE GENOMIC DNA]</scope>
    <source>
        <strain evidence="12">RWD-64-598 SS2</strain>
    </source>
</reference>
<organism evidence="11 12">
    <name type="scientific">Coniophora puteana (strain RWD-64-598)</name>
    <name type="common">Brown rot fungus</name>
    <dbReference type="NCBI Taxonomy" id="741705"/>
    <lineage>
        <taxon>Eukaryota</taxon>
        <taxon>Fungi</taxon>
        <taxon>Dikarya</taxon>
        <taxon>Basidiomycota</taxon>
        <taxon>Agaricomycotina</taxon>
        <taxon>Agaricomycetes</taxon>
        <taxon>Agaricomycetidae</taxon>
        <taxon>Boletales</taxon>
        <taxon>Coniophorineae</taxon>
        <taxon>Coniophoraceae</taxon>
        <taxon>Coniophora</taxon>
    </lineage>
</organism>
<dbReference type="Proteomes" id="UP000053558">
    <property type="component" value="Unassembled WGS sequence"/>
</dbReference>
<dbReference type="GO" id="GO:0000272">
    <property type="term" value="P:polysaccharide catabolic process"/>
    <property type="evidence" value="ECO:0007669"/>
    <property type="project" value="UniProtKB-KW"/>
</dbReference>
<dbReference type="PROSITE" id="PS01095">
    <property type="entry name" value="GH18_1"/>
    <property type="match status" value="1"/>
</dbReference>
<keyword evidence="2 7" id="KW-0378">Hydrolase</keyword>
<evidence type="ECO:0000256" key="5">
    <source>
        <dbReference type="ARBA" id="ARBA00023295"/>
    </source>
</evidence>
<evidence type="ECO:0000256" key="3">
    <source>
        <dbReference type="ARBA" id="ARBA00023024"/>
    </source>
</evidence>
<evidence type="ECO:0000313" key="12">
    <source>
        <dbReference type="Proteomes" id="UP000053558"/>
    </source>
</evidence>
<dbReference type="GeneID" id="19202160"/>
<dbReference type="InterPro" id="IPR001223">
    <property type="entry name" value="Glyco_hydro18_cat"/>
</dbReference>
<dbReference type="GO" id="GO:0008061">
    <property type="term" value="F:chitin binding"/>
    <property type="evidence" value="ECO:0007669"/>
    <property type="project" value="InterPro"/>
</dbReference>
<dbReference type="GO" id="GO:0005576">
    <property type="term" value="C:extracellular region"/>
    <property type="evidence" value="ECO:0007669"/>
    <property type="project" value="TreeGrafter"/>
</dbReference>
<dbReference type="PANTHER" id="PTHR11177:SF317">
    <property type="entry name" value="CHITINASE 12-RELATED"/>
    <property type="match status" value="1"/>
</dbReference>
<feature type="domain" description="GH18" evidence="10">
    <location>
        <begin position="28"/>
        <end position="401"/>
    </location>
</feature>
<evidence type="ECO:0000256" key="6">
    <source>
        <dbReference type="ARBA" id="ARBA00023326"/>
    </source>
</evidence>
<dbReference type="RefSeq" id="XP_007772485.1">
    <property type="nucleotide sequence ID" value="XM_007774295.1"/>
</dbReference>
<dbReference type="OMA" id="KYVACYF"/>
<gene>
    <name evidence="11" type="ORF">CONPUDRAFT_146143</name>
</gene>
<keyword evidence="3" id="KW-0146">Chitin degradation</keyword>
<keyword evidence="4" id="KW-0119">Carbohydrate metabolism</keyword>
<dbReference type="InterPro" id="IPR001579">
    <property type="entry name" value="Glyco_hydro_18_chit_AS"/>
</dbReference>
<dbReference type="SMART" id="SM00636">
    <property type="entry name" value="Glyco_18"/>
    <property type="match status" value="1"/>
</dbReference>
<feature type="chain" id="PRO_5024421996" evidence="9">
    <location>
        <begin position="19"/>
        <end position="401"/>
    </location>
</feature>
<dbReference type="GO" id="GO:0008843">
    <property type="term" value="F:endochitinase activity"/>
    <property type="evidence" value="ECO:0007669"/>
    <property type="project" value="UniProtKB-EC"/>
</dbReference>
<evidence type="ECO:0000259" key="10">
    <source>
        <dbReference type="PROSITE" id="PS51910"/>
    </source>
</evidence>
<keyword evidence="5 7" id="KW-0326">Glycosidase</keyword>
<evidence type="ECO:0000313" key="11">
    <source>
        <dbReference type="EMBL" id="EIW77029.1"/>
    </source>
</evidence>
<dbReference type="OrthoDB" id="73875at2759"/>
<dbReference type="PANTHER" id="PTHR11177">
    <property type="entry name" value="CHITINASE"/>
    <property type="match status" value="1"/>
</dbReference>
<dbReference type="PROSITE" id="PS51910">
    <property type="entry name" value="GH18_2"/>
    <property type="match status" value="1"/>
</dbReference>
<keyword evidence="12" id="KW-1185">Reference proteome</keyword>
<dbReference type="EMBL" id="JH711584">
    <property type="protein sequence ID" value="EIW77029.1"/>
    <property type="molecule type" value="Genomic_DNA"/>
</dbReference>
<dbReference type="Gene3D" id="3.20.20.80">
    <property type="entry name" value="Glycosidases"/>
    <property type="match status" value="2"/>
</dbReference>
<evidence type="ECO:0000256" key="8">
    <source>
        <dbReference type="RuleBase" id="RU004453"/>
    </source>
</evidence>
<evidence type="ECO:0000256" key="1">
    <source>
        <dbReference type="ARBA" id="ARBA00000822"/>
    </source>
</evidence>